<comment type="subcellular location">
    <subcellularLocation>
        <location evidence="1">Secreted</location>
    </subcellularLocation>
</comment>
<dbReference type="InterPro" id="IPR050557">
    <property type="entry name" value="RTX_toxin/Mannuronan_C5-epim"/>
</dbReference>
<dbReference type="SUPFAM" id="SSF51120">
    <property type="entry name" value="beta-Roll"/>
    <property type="match status" value="1"/>
</dbReference>
<comment type="caution">
    <text evidence="5">The sequence shown here is derived from an EMBL/GenBank/DDBJ whole genome shotgun (WGS) entry which is preliminary data.</text>
</comment>
<evidence type="ECO:0000313" key="6">
    <source>
        <dbReference type="Proteomes" id="UP001467690"/>
    </source>
</evidence>
<evidence type="ECO:0000259" key="4">
    <source>
        <dbReference type="Pfam" id="PF06594"/>
    </source>
</evidence>
<protein>
    <submittedName>
        <fullName evidence="5">Calcium-binding protein</fullName>
    </submittedName>
</protein>
<dbReference type="InterPro" id="IPR001343">
    <property type="entry name" value="Hemolysn_Ca-bd"/>
</dbReference>
<dbReference type="InterPro" id="IPR011049">
    <property type="entry name" value="Serralysin-like_metalloprot_C"/>
</dbReference>
<dbReference type="Pfam" id="PF00353">
    <property type="entry name" value="HemolysinCabind"/>
    <property type="match status" value="1"/>
</dbReference>
<feature type="non-terminal residue" evidence="5">
    <location>
        <position position="1"/>
    </location>
</feature>
<accession>A0ABV1RF28</accession>
<dbReference type="InterPro" id="IPR018511">
    <property type="entry name" value="Hemolysin-typ_Ca-bd_CS"/>
</dbReference>
<keyword evidence="2" id="KW-0964">Secreted</keyword>
<reference evidence="5 6" key="1">
    <citation type="submission" date="2024-06" db="EMBL/GenBank/DDBJ databases">
        <authorList>
            <person name="Chen R.Y."/>
        </authorList>
    </citation>
    <scope>NUCLEOTIDE SEQUENCE [LARGE SCALE GENOMIC DNA]</scope>
    <source>
        <strain evidence="5 6">D2</strain>
    </source>
</reference>
<dbReference type="PRINTS" id="PR00313">
    <property type="entry name" value="CABNDNGRPT"/>
</dbReference>
<dbReference type="InterPro" id="IPR010566">
    <property type="entry name" value="Haemolys_ca-bd"/>
</dbReference>
<dbReference type="Pfam" id="PF06594">
    <property type="entry name" value="HCBP_related"/>
    <property type="match status" value="1"/>
</dbReference>
<proteinExistence type="predicted"/>
<feature type="non-terminal residue" evidence="5">
    <location>
        <position position="151"/>
    </location>
</feature>
<organism evidence="5 6">
    <name type="scientific">Catenovulum sediminis</name>
    <dbReference type="NCBI Taxonomy" id="1740262"/>
    <lineage>
        <taxon>Bacteria</taxon>
        <taxon>Pseudomonadati</taxon>
        <taxon>Pseudomonadota</taxon>
        <taxon>Gammaproteobacteria</taxon>
        <taxon>Alteromonadales</taxon>
        <taxon>Alteromonadaceae</taxon>
        <taxon>Catenovulum</taxon>
    </lineage>
</organism>
<dbReference type="Gene3D" id="2.150.10.10">
    <property type="entry name" value="Serralysin-like metalloprotease, C-terminal"/>
    <property type="match status" value="1"/>
</dbReference>
<dbReference type="PANTHER" id="PTHR38340:SF1">
    <property type="entry name" value="S-LAYER PROTEIN"/>
    <property type="match status" value="1"/>
</dbReference>
<dbReference type="Proteomes" id="UP001467690">
    <property type="component" value="Unassembled WGS sequence"/>
</dbReference>
<evidence type="ECO:0000256" key="1">
    <source>
        <dbReference type="ARBA" id="ARBA00004613"/>
    </source>
</evidence>
<keyword evidence="3" id="KW-0106">Calcium</keyword>
<evidence type="ECO:0000256" key="2">
    <source>
        <dbReference type="ARBA" id="ARBA00022525"/>
    </source>
</evidence>
<dbReference type="PROSITE" id="PS00330">
    <property type="entry name" value="HEMOLYSIN_CALCIUM"/>
    <property type="match status" value="1"/>
</dbReference>
<dbReference type="EMBL" id="JBELOE010000111">
    <property type="protein sequence ID" value="MER2491360.1"/>
    <property type="molecule type" value="Genomic_DNA"/>
</dbReference>
<keyword evidence="6" id="KW-1185">Reference proteome</keyword>
<evidence type="ECO:0000256" key="3">
    <source>
        <dbReference type="ARBA" id="ARBA00022837"/>
    </source>
</evidence>
<feature type="domain" description="Haemolysin-type calcium binding-related" evidence="4">
    <location>
        <begin position="19"/>
        <end position="60"/>
    </location>
</feature>
<name>A0ABV1RF28_9ALTE</name>
<dbReference type="PANTHER" id="PTHR38340">
    <property type="entry name" value="S-LAYER PROTEIN"/>
    <property type="match status" value="1"/>
</dbReference>
<dbReference type="RefSeq" id="WP_350401025.1">
    <property type="nucleotide sequence ID" value="NZ_JBELOE010000111.1"/>
</dbReference>
<sequence length="151" mass="17134">LKEGITPSSIDFERTGDQLTIKFHGYSDTITLPNFFKDESSYHRFQRISFFDGTEWDENDILMHVFTGSNDDDVIQGFNNRGDTIYGLDGDDIIHGLSGNDYIDGGAGNDIIYTNDGRDTYTFGIGDGHDTWYVEYSNTNRYNTLKLKEGI</sequence>
<evidence type="ECO:0000313" key="5">
    <source>
        <dbReference type="EMBL" id="MER2491360.1"/>
    </source>
</evidence>
<gene>
    <name evidence="5" type="ORF">ABS311_05635</name>
</gene>